<reference evidence="1" key="1">
    <citation type="journal article" date="2021" name="Proc. Natl. Acad. Sci. U.S.A.">
        <title>A Catalog of Tens of Thousands of Viruses from Human Metagenomes Reveals Hidden Associations with Chronic Diseases.</title>
        <authorList>
            <person name="Tisza M.J."/>
            <person name="Buck C.B."/>
        </authorList>
    </citation>
    <scope>NUCLEOTIDE SEQUENCE</scope>
    <source>
        <strain evidence="1">Ctj912</strain>
    </source>
</reference>
<dbReference type="EMBL" id="BK032637">
    <property type="protein sequence ID" value="DAF52467.1"/>
    <property type="molecule type" value="Genomic_DNA"/>
</dbReference>
<proteinExistence type="predicted"/>
<accession>A0A8S5SNT0</accession>
<evidence type="ECO:0000313" key="1">
    <source>
        <dbReference type="EMBL" id="DAF52467.1"/>
    </source>
</evidence>
<protein>
    <submittedName>
        <fullName evidence="1">Uncharacterized protein</fullName>
    </submittedName>
</protein>
<name>A0A8S5SNT0_9CAUD</name>
<organism evidence="1">
    <name type="scientific">Siphoviridae sp. ctj912</name>
    <dbReference type="NCBI Taxonomy" id="2827920"/>
    <lineage>
        <taxon>Viruses</taxon>
        <taxon>Duplodnaviria</taxon>
        <taxon>Heunggongvirae</taxon>
        <taxon>Uroviricota</taxon>
        <taxon>Caudoviricetes</taxon>
    </lineage>
</organism>
<sequence>MLLGNLEDAALDCVDDLTAPADDEIEDVRAIPVALFSYVDQAAYERGCEWAARLPLSTYQACVGRAFAFLADQDIPVEIITRTS</sequence>